<reference evidence="1" key="2">
    <citation type="submission" date="2015-06" db="UniProtKB">
        <authorList>
            <consortium name="EnsemblPlants"/>
        </authorList>
    </citation>
    <scope>IDENTIFICATION</scope>
    <source>
        <strain evidence="1">DM1-3 516 R44</strain>
    </source>
</reference>
<reference evidence="2" key="1">
    <citation type="journal article" date="2011" name="Nature">
        <title>Genome sequence and analysis of the tuber crop potato.</title>
        <authorList>
            <consortium name="The Potato Genome Sequencing Consortium"/>
        </authorList>
    </citation>
    <scope>NUCLEOTIDE SEQUENCE [LARGE SCALE GENOMIC DNA]</scope>
    <source>
        <strain evidence="2">cv. DM1-3 516 R44</strain>
    </source>
</reference>
<proteinExistence type="predicted"/>
<dbReference type="AlphaFoldDB" id="M1DMW3"/>
<keyword evidence="2" id="KW-1185">Reference proteome</keyword>
<dbReference type="PaxDb" id="4113-PGSC0003DMT400091555"/>
<name>M1DMW3_SOLTU</name>
<dbReference type="HOGENOM" id="CLU_2836173_0_0_1"/>
<sequence>MNHDMMQNKNMNYEQEHGLLTMVSQEVLLSVNGGMGPHSCNAQVGFESGHAQNDKVSLTRFVIEES</sequence>
<accession>M1DMW3</accession>
<evidence type="ECO:0000313" key="1">
    <source>
        <dbReference type="EnsemblPlants" id="PGSC0003DMT400091555"/>
    </source>
</evidence>
<protein>
    <submittedName>
        <fullName evidence="1">Uncharacterized protein</fullName>
    </submittedName>
</protein>
<dbReference type="EnsemblPlants" id="PGSC0003DMT400091555">
    <property type="protein sequence ID" value="PGSC0003DMT400091555"/>
    <property type="gene ID" value="PGSC0003DMG400041126"/>
</dbReference>
<organism evidence="1 2">
    <name type="scientific">Solanum tuberosum</name>
    <name type="common">Potato</name>
    <dbReference type="NCBI Taxonomy" id="4113"/>
    <lineage>
        <taxon>Eukaryota</taxon>
        <taxon>Viridiplantae</taxon>
        <taxon>Streptophyta</taxon>
        <taxon>Embryophyta</taxon>
        <taxon>Tracheophyta</taxon>
        <taxon>Spermatophyta</taxon>
        <taxon>Magnoliopsida</taxon>
        <taxon>eudicotyledons</taxon>
        <taxon>Gunneridae</taxon>
        <taxon>Pentapetalae</taxon>
        <taxon>asterids</taxon>
        <taxon>lamiids</taxon>
        <taxon>Solanales</taxon>
        <taxon>Solanaceae</taxon>
        <taxon>Solanoideae</taxon>
        <taxon>Solaneae</taxon>
        <taxon>Solanum</taxon>
    </lineage>
</organism>
<dbReference type="Gramene" id="PGSC0003DMT400091555">
    <property type="protein sequence ID" value="PGSC0003DMT400091555"/>
    <property type="gene ID" value="PGSC0003DMG400041126"/>
</dbReference>
<dbReference type="Proteomes" id="UP000011115">
    <property type="component" value="Unassembled WGS sequence"/>
</dbReference>
<evidence type="ECO:0000313" key="2">
    <source>
        <dbReference type="Proteomes" id="UP000011115"/>
    </source>
</evidence>
<dbReference type="InParanoid" id="M1DMW3"/>